<proteinExistence type="predicted"/>
<dbReference type="AlphaFoldDB" id="H5TIG8"/>
<dbReference type="EMBL" id="BAFB01000058">
    <property type="protein sequence ID" value="GAB33276.1"/>
    <property type="molecule type" value="Genomic_DNA"/>
</dbReference>
<protein>
    <submittedName>
        <fullName evidence="1">Uncharacterized protein</fullName>
    </submittedName>
</protein>
<evidence type="ECO:0000313" key="2">
    <source>
        <dbReference type="Proteomes" id="UP000005038"/>
    </source>
</evidence>
<evidence type="ECO:0000313" key="1">
    <source>
        <dbReference type="EMBL" id="GAB33276.1"/>
    </source>
</evidence>
<sequence length="181" mass="20406">MVTGAVVDLESILEWKLFVRLDRPRVSTFLLAQPMIINLPESDRRHTPDLLQIGVDGQFTVWDCHDPRDDIDTFSEVAAETKSLLNDCGWRHETLTEFPVVEWCNLATLLPSCTVDEPSTNSVNEIRDLIANGANTIDAILAASNEDRSLRTTLWEMVWRGDLNVDLTTHITPDTMLEAQS</sequence>
<dbReference type="Proteomes" id="UP000005038">
    <property type="component" value="Unassembled WGS sequence"/>
</dbReference>
<comment type="caution">
    <text evidence="1">The sequence shown here is derived from an EMBL/GenBank/DDBJ whole genome shotgun (WGS) entry which is preliminary data.</text>
</comment>
<name>H5TIG8_GORO1</name>
<accession>H5TIG8</accession>
<keyword evidence="2" id="KW-1185">Reference proteome</keyword>
<dbReference type="STRING" id="1108044.GOOTI_058_00140"/>
<gene>
    <name evidence="1" type="ORF">GOOTI_058_00140</name>
</gene>
<organism evidence="1 2">
    <name type="scientific">Gordonia otitidis (strain DSM 44809 / CCUG 52243 / JCM 12355 / NBRC 100426 / IFM 10032)</name>
    <dbReference type="NCBI Taxonomy" id="1108044"/>
    <lineage>
        <taxon>Bacteria</taxon>
        <taxon>Bacillati</taxon>
        <taxon>Actinomycetota</taxon>
        <taxon>Actinomycetes</taxon>
        <taxon>Mycobacteriales</taxon>
        <taxon>Gordoniaceae</taxon>
        <taxon>Gordonia</taxon>
    </lineage>
</organism>
<reference evidence="1" key="1">
    <citation type="submission" date="2012-02" db="EMBL/GenBank/DDBJ databases">
        <title>Whole genome shotgun sequence of Gordonia otitidis NBRC 100426.</title>
        <authorList>
            <person name="Yoshida I."/>
            <person name="Hosoyama A."/>
            <person name="Tsuchikane K."/>
            <person name="Katsumata H."/>
            <person name="Yamazaki S."/>
            <person name="Fujita N."/>
        </authorList>
    </citation>
    <scope>NUCLEOTIDE SEQUENCE [LARGE SCALE GENOMIC DNA]</scope>
    <source>
        <strain evidence="1">NBRC 100426</strain>
    </source>
</reference>